<comment type="caution">
    <text evidence="11">The sequence shown here is derived from an EMBL/GenBank/DDBJ whole genome shotgun (WGS) entry which is preliminary data.</text>
</comment>
<keyword evidence="6" id="KW-0443">Lipid metabolism</keyword>
<evidence type="ECO:0000259" key="10">
    <source>
        <dbReference type="Pfam" id="PF16197"/>
    </source>
</evidence>
<organism evidence="11 12">
    <name type="scientific">Wuchereria bancrofti</name>
    <dbReference type="NCBI Taxonomy" id="6293"/>
    <lineage>
        <taxon>Eukaryota</taxon>
        <taxon>Metazoa</taxon>
        <taxon>Ecdysozoa</taxon>
        <taxon>Nematoda</taxon>
        <taxon>Chromadorea</taxon>
        <taxon>Rhabditida</taxon>
        <taxon>Spirurina</taxon>
        <taxon>Spiruromorpha</taxon>
        <taxon>Filarioidea</taxon>
        <taxon>Onchocercidae</taxon>
        <taxon>Wuchereria</taxon>
    </lineage>
</organism>
<name>J9DM35_WUCBA</name>
<protein>
    <recommendedName>
        <fullName evidence="10">Polyketide synthase C-terminal extension domain-containing protein</fullName>
    </recommendedName>
</protein>
<evidence type="ECO:0000256" key="2">
    <source>
        <dbReference type="ARBA" id="ARBA00022516"/>
    </source>
</evidence>
<dbReference type="InterPro" id="IPR032821">
    <property type="entry name" value="PKS_assoc"/>
</dbReference>
<dbReference type="Gene3D" id="3.30.70.3290">
    <property type="match status" value="2"/>
</dbReference>
<evidence type="ECO:0000313" key="11">
    <source>
        <dbReference type="EMBL" id="EJW70683.1"/>
    </source>
</evidence>
<dbReference type="GO" id="GO:0004312">
    <property type="term" value="F:fatty acid synthase activity"/>
    <property type="evidence" value="ECO:0007669"/>
    <property type="project" value="TreeGrafter"/>
</dbReference>
<dbReference type="Pfam" id="PF16197">
    <property type="entry name" value="KAsynt_C_assoc"/>
    <property type="match status" value="1"/>
</dbReference>
<evidence type="ECO:0000256" key="3">
    <source>
        <dbReference type="ARBA" id="ARBA00022832"/>
    </source>
</evidence>
<dbReference type="Proteomes" id="UP000004810">
    <property type="component" value="Unassembled WGS sequence"/>
</dbReference>
<dbReference type="PANTHER" id="PTHR43775:SF7">
    <property type="entry name" value="FATTY ACID SYNTHASE"/>
    <property type="match status" value="1"/>
</dbReference>
<evidence type="ECO:0000313" key="12">
    <source>
        <dbReference type="Proteomes" id="UP000004810"/>
    </source>
</evidence>
<keyword evidence="2" id="KW-0444">Lipid biosynthesis</keyword>
<keyword evidence="3" id="KW-0276">Fatty acid metabolism</keyword>
<evidence type="ECO:0000256" key="4">
    <source>
        <dbReference type="ARBA" id="ARBA00022857"/>
    </source>
</evidence>
<dbReference type="InterPro" id="IPR050091">
    <property type="entry name" value="PKS_NRPS_Biosynth_Enz"/>
</dbReference>
<keyword evidence="7" id="KW-0275">Fatty acid biosynthesis</keyword>
<evidence type="ECO:0000256" key="5">
    <source>
        <dbReference type="ARBA" id="ARBA00023002"/>
    </source>
</evidence>
<keyword evidence="8" id="KW-0511">Multifunctional enzyme</keyword>
<dbReference type="GO" id="GO:0016491">
    <property type="term" value="F:oxidoreductase activity"/>
    <property type="evidence" value="ECO:0007669"/>
    <property type="project" value="UniProtKB-KW"/>
</dbReference>
<dbReference type="EMBL" id="ADBV01020907">
    <property type="protein sequence ID" value="EJW70683.1"/>
    <property type="molecule type" value="Genomic_DNA"/>
</dbReference>
<accession>J9DM35</accession>
<dbReference type="GO" id="GO:0006633">
    <property type="term" value="P:fatty acid biosynthetic process"/>
    <property type="evidence" value="ECO:0007669"/>
    <property type="project" value="UniProtKB-KW"/>
</dbReference>
<keyword evidence="5" id="KW-0560">Oxidoreductase</keyword>
<evidence type="ECO:0000256" key="1">
    <source>
        <dbReference type="ARBA" id="ARBA00022450"/>
    </source>
</evidence>
<evidence type="ECO:0000256" key="7">
    <source>
        <dbReference type="ARBA" id="ARBA00023160"/>
    </source>
</evidence>
<sequence length="224" mass="25142">MKIIPYSGRTAEAVNNIFDCVLAHPENAYLQQLLANQANLPAKDTPYRGYVIINRDKIPHPPDAKKDPELPPLRDVQKIMITEPKQIYFIYSGMGSQWAGTEKTPFQRGLVGINSFGFGGSNTHIILRPANHSERKPAPTTFMKIIPYSGRTAEAVNNIFDCVLAHPENAYLQQLLANQANLPAKDTPYRGYVIINRDKIPHPPDAKKDPELPPLRDVQKNNDH</sequence>
<dbReference type="PANTHER" id="PTHR43775">
    <property type="entry name" value="FATTY ACID SYNTHASE"/>
    <property type="match status" value="1"/>
</dbReference>
<evidence type="ECO:0000256" key="9">
    <source>
        <dbReference type="SAM" id="MobiDB-lite"/>
    </source>
</evidence>
<reference evidence="12" key="1">
    <citation type="submission" date="2012-08" db="EMBL/GenBank/DDBJ databases">
        <title>The Genome Sequence of Wuchereria bancrofti.</title>
        <authorList>
            <person name="Nutman T.B."/>
            <person name="Fink D.L."/>
            <person name="Russ C."/>
            <person name="Young S."/>
            <person name="Zeng Q."/>
            <person name="Koehrsen M."/>
            <person name="Alvarado L."/>
            <person name="Berlin A."/>
            <person name="Chapman S.B."/>
            <person name="Chen Z."/>
            <person name="Freedman E."/>
            <person name="Gellesch M."/>
            <person name="Goldberg J."/>
            <person name="Griggs A."/>
            <person name="Gujja S."/>
            <person name="Heilman E.R."/>
            <person name="Heiman D."/>
            <person name="Hepburn T."/>
            <person name="Howarth C."/>
            <person name="Jen D."/>
            <person name="Larson L."/>
            <person name="Lewis B."/>
            <person name="Mehta T."/>
            <person name="Park D."/>
            <person name="Pearson M."/>
            <person name="Roberts A."/>
            <person name="Saif S."/>
            <person name="Shea T."/>
            <person name="Shenoy N."/>
            <person name="Sisk P."/>
            <person name="Stolte C."/>
            <person name="Sykes S."/>
            <person name="Walk T."/>
            <person name="White J."/>
            <person name="Yandava C."/>
            <person name="Haas B."/>
            <person name="Henn M.R."/>
            <person name="Nusbaum C."/>
            <person name="Birren B."/>
        </authorList>
    </citation>
    <scope>NUCLEOTIDE SEQUENCE [LARGE SCALE GENOMIC DNA]</scope>
    <source>
        <strain evidence="12">NA</strain>
    </source>
</reference>
<dbReference type="AlphaFoldDB" id="J9DM35"/>
<keyword evidence="4" id="KW-0521">NADP</keyword>
<gene>
    <name evidence="11" type="ORF">WUBG_18411</name>
</gene>
<keyword evidence="1" id="KW-0596">Phosphopantetheine</keyword>
<proteinExistence type="predicted"/>
<evidence type="ECO:0000256" key="6">
    <source>
        <dbReference type="ARBA" id="ARBA00023098"/>
    </source>
</evidence>
<feature type="compositionally biased region" description="Basic and acidic residues" evidence="9">
    <location>
        <begin position="198"/>
        <end position="211"/>
    </location>
</feature>
<feature type="domain" description="Polyketide synthase C-terminal extension" evidence="10">
    <location>
        <begin position="101"/>
        <end position="194"/>
    </location>
</feature>
<feature type="region of interest" description="Disordered" evidence="9">
    <location>
        <begin position="198"/>
        <end position="224"/>
    </location>
</feature>
<evidence type="ECO:0000256" key="8">
    <source>
        <dbReference type="ARBA" id="ARBA00023268"/>
    </source>
</evidence>